<evidence type="ECO:0000313" key="2">
    <source>
        <dbReference type="Proteomes" id="UP000821865"/>
    </source>
</evidence>
<keyword evidence="2" id="KW-1185">Reference proteome</keyword>
<proteinExistence type="predicted"/>
<dbReference type="EMBL" id="CM023478">
    <property type="protein sequence ID" value="KAH7934118.1"/>
    <property type="molecule type" value="Genomic_DNA"/>
</dbReference>
<comment type="caution">
    <text evidence="1">The sequence shown here is derived from an EMBL/GenBank/DDBJ whole genome shotgun (WGS) entry which is preliminary data.</text>
</comment>
<gene>
    <name evidence="1" type="ORF">HPB49_021633</name>
</gene>
<sequence length="354" mass="40208">MSLLRRCFYVLVGSTAVFTVITSILLYDKKDRDDLMLRAALDSEAFSSSAQGGWQQPDLPGSVPAPDWSIRRECEGQLDAFFVVSSEASDWYSRAEIRSTILEDQVARTLRWAGAFLLQEAREPLVAKWIEVEGQATGDLIVLPSARKRSAGDFEAFHTAVRWALDHCAKARYVIKMTADMVVHPMRLYKCLRRMEPNGMGTLLCDMRGSSHLRPNTDAVVHAAKDKFWSGTYQLYCTGSVVVASLELLRSLDHGLWTVGRETAFVPGRSQHQERNMSLEIRNVGVGWLKDISLDLGWNSTFVKLRDASMRRLDRYSAWYFAIWRDLVWNKPRFKKLLTSAGHPNSVLWKGLEN</sequence>
<dbReference type="Proteomes" id="UP000821865">
    <property type="component" value="Chromosome 9"/>
</dbReference>
<evidence type="ECO:0000313" key="1">
    <source>
        <dbReference type="EMBL" id="KAH7934118.1"/>
    </source>
</evidence>
<name>A0ACB8C5K0_DERSI</name>
<accession>A0ACB8C5K0</accession>
<reference evidence="1" key="1">
    <citation type="submission" date="2020-05" db="EMBL/GenBank/DDBJ databases">
        <title>Large-scale comparative analyses of tick genomes elucidate their genetic diversity and vector capacities.</title>
        <authorList>
            <person name="Jia N."/>
            <person name="Wang J."/>
            <person name="Shi W."/>
            <person name="Du L."/>
            <person name="Sun Y."/>
            <person name="Zhan W."/>
            <person name="Jiang J."/>
            <person name="Wang Q."/>
            <person name="Zhang B."/>
            <person name="Ji P."/>
            <person name="Sakyi L.B."/>
            <person name="Cui X."/>
            <person name="Yuan T."/>
            <person name="Jiang B."/>
            <person name="Yang W."/>
            <person name="Lam T.T.-Y."/>
            <person name="Chang Q."/>
            <person name="Ding S."/>
            <person name="Wang X."/>
            <person name="Zhu J."/>
            <person name="Ruan X."/>
            <person name="Zhao L."/>
            <person name="Wei J."/>
            <person name="Que T."/>
            <person name="Du C."/>
            <person name="Cheng J."/>
            <person name="Dai P."/>
            <person name="Han X."/>
            <person name="Huang E."/>
            <person name="Gao Y."/>
            <person name="Liu J."/>
            <person name="Shao H."/>
            <person name="Ye R."/>
            <person name="Li L."/>
            <person name="Wei W."/>
            <person name="Wang X."/>
            <person name="Wang C."/>
            <person name="Yang T."/>
            <person name="Huo Q."/>
            <person name="Li W."/>
            <person name="Guo W."/>
            <person name="Chen H."/>
            <person name="Zhou L."/>
            <person name="Ni X."/>
            <person name="Tian J."/>
            <person name="Zhou Y."/>
            <person name="Sheng Y."/>
            <person name="Liu T."/>
            <person name="Pan Y."/>
            <person name="Xia L."/>
            <person name="Li J."/>
            <person name="Zhao F."/>
            <person name="Cao W."/>
        </authorList>
    </citation>
    <scope>NUCLEOTIDE SEQUENCE</scope>
    <source>
        <strain evidence="1">Dsil-2018</strain>
    </source>
</reference>
<organism evidence="1 2">
    <name type="scientific">Dermacentor silvarum</name>
    <name type="common">Tick</name>
    <dbReference type="NCBI Taxonomy" id="543639"/>
    <lineage>
        <taxon>Eukaryota</taxon>
        <taxon>Metazoa</taxon>
        <taxon>Ecdysozoa</taxon>
        <taxon>Arthropoda</taxon>
        <taxon>Chelicerata</taxon>
        <taxon>Arachnida</taxon>
        <taxon>Acari</taxon>
        <taxon>Parasitiformes</taxon>
        <taxon>Ixodida</taxon>
        <taxon>Ixodoidea</taxon>
        <taxon>Ixodidae</taxon>
        <taxon>Rhipicephalinae</taxon>
        <taxon>Dermacentor</taxon>
    </lineage>
</organism>
<protein>
    <submittedName>
        <fullName evidence="1">Uncharacterized protein</fullName>
    </submittedName>
</protein>